<dbReference type="PANTHER" id="PTHR48081">
    <property type="entry name" value="AB HYDROLASE SUPERFAMILY PROTEIN C4A8.06C"/>
    <property type="match status" value="1"/>
</dbReference>
<dbReference type="EMBL" id="QRAO01000002">
    <property type="protein sequence ID" value="RDK86918.1"/>
    <property type="molecule type" value="Genomic_DNA"/>
</dbReference>
<keyword evidence="5" id="KW-1185">Reference proteome</keyword>
<dbReference type="RefSeq" id="WP_115123142.1">
    <property type="nucleotide sequence ID" value="NZ_QRAO01000002.1"/>
</dbReference>
<reference evidence="4 5" key="1">
    <citation type="submission" date="2018-07" db="EMBL/GenBank/DDBJ databases">
        <title>Genomic Encyclopedia of Type Strains, Phase IV (KMG-IV): sequencing the most valuable type-strain genomes for metagenomic binning, comparative biology and taxonomic classification.</title>
        <authorList>
            <person name="Goeker M."/>
        </authorList>
    </citation>
    <scope>NUCLEOTIDE SEQUENCE [LARGE SCALE GENOMIC DNA]</scope>
    <source>
        <strain evidence="4 5">DSM 101478</strain>
    </source>
</reference>
<dbReference type="GO" id="GO:0016787">
    <property type="term" value="F:hydrolase activity"/>
    <property type="evidence" value="ECO:0007669"/>
    <property type="project" value="UniProtKB-KW"/>
</dbReference>
<dbReference type="Proteomes" id="UP000255317">
    <property type="component" value="Unassembled WGS sequence"/>
</dbReference>
<proteinExistence type="predicted"/>
<feature type="chain" id="PRO_5016604197" evidence="2">
    <location>
        <begin position="24"/>
        <end position="295"/>
    </location>
</feature>
<gene>
    <name evidence="4" type="ORF">C8D94_10296</name>
</gene>
<name>A0A370QEX7_9FLAO</name>
<dbReference type="PANTHER" id="PTHR48081:SF13">
    <property type="entry name" value="ALPHA_BETA HYDROLASE"/>
    <property type="match status" value="1"/>
</dbReference>
<dbReference type="Gene3D" id="3.40.50.1820">
    <property type="entry name" value="alpha/beta hydrolase"/>
    <property type="match status" value="1"/>
</dbReference>
<evidence type="ECO:0000313" key="5">
    <source>
        <dbReference type="Proteomes" id="UP000255317"/>
    </source>
</evidence>
<dbReference type="PROSITE" id="PS51257">
    <property type="entry name" value="PROKAR_LIPOPROTEIN"/>
    <property type="match status" value="1"/>
</dbReference>
<dbReference type="Pfam" id="PF20434">
    <property type="entry name" value="BD-FAE"/>
    <property type="match status" value="1"/>
</dbReference>
<dbReference type="AlphaFoldDB" id="A0A370QEX7"/>
<dbReference type="InterPro" id="IPR049492">
    <property type="entry name" value="BD-FAE-like_dom"/>
</dbReference>
<protein>
    <submittedName>
        <fullName evidence="4">Acetyl esterase/lipase</fullName>
    </submittedName>
</protein>
<evidence type="ECO:0000256" key="2">
    <source>
        <dbReference type="SAM" id="SignalP"/>
    </source>
</evidence>
<evidence type="ECO:0000256" key="1">
    <source>
        <dbReference type="ARBA" id="ARBA00022801"/>
    </source>
</evidence>
<keyword evidence="1" id="KW-0378">Hydrolase</keyword>
<accession>A0A370QEX7</accession>
<comment type="caution">
    <text evidence="4">The sequence shown here is derived from an EMBL/GenBank/DDBJ whole genome shotgun (WGS) entry which is preliminary data.</text>
</comment>
<feature type="signal peptide" evidence="2">
    <location>
        <begin position="1"/>
        <end position="23"/>
    </location>
</feature>
<feature type="domain" description="BD-FAE-like" evidence="3">
    <location>
        <begin position="55"/>
        <end position="252"/>
    </location>
</feature>
<evidence type="ECO:0000259" key="3">
    <source>
        <dbReference type="Pfam" id="PF20434"/>
    </source>
</evidence>
<dbReference type="OrthoDB" id="9777975at2"/>
<sequence length="295" mass="32151">MKMIIHPLYFFSILILAVSGCSSDENTTEPQNETPLAAETMLNVSYGSSPQQAYDIYLPEGRTAEKTKVLLLVHGGGWTSGDKADMTATVTLLEGTHPNHAIVNINYVLAALPNTPAFPNQFLDLKAAIDKLTNERETLQIKPEFGMIGVSAGAHLSLMYDFVYDSTDQVKFVADIVGPSDFTDPFYVNDPQFQLALNFLVDASQYPNGTNLAEAISPAKQVSASSSPALLFYGTVDPLVPLSNGESLDTALTQNNIEHIFSVYEGGHGNDWSEADNQDLQDKISTYINTYLVID</sequence>
<keyword evidence="2" id="KW-0732">Signal</keyword>
<organism evidence="4 5">
    <name type="scientific">Marinirhabdus gelatinilytica</name>
    <dbReference type="NCBI Taxonomy" id="1703343"/>
    <lineage>
        <taxon>Bacteria</taxon>
        <taxon>Pseudomonadati</taxon>
        <taxon>Bacteroidota</taxon>
        <taxon>Flavobacteriia</taxon>
        <taxon>Flavobacteriales</taxon>
        <taxon>Flavobacteriaceae</taxon>
    </lineage>
</organism>
<evidence type="ECO:0000313" key="4">
    <source>
        <dbReference type="EMBL" id="RDK86918.1"/>
    </source>
</evidence>
<dbReference type="SUPFAM" id="SSF53474">
    <property type="entry name" value="alpha/beta-Hydrolases"/>
    <property type="match status" value="1"/>
</dbReference>
<dbReference type="InterPro" id="IPR029058">
    <property type="entry name" value="AB_hydrolase_fold"/>
</dbReference>
<dbReference type="InterPro" id="IPR050300">
    <property type="entry name" value="GDXG_lipolytic_enzyme"/>
</dbReference>